<evidence type="ECO:0000256" key="3">
    <source>
        <dbReference type="ARBA" id="ARBA00022729"/>
    </source>
</evidence>
<name>A0A154LAF9_9PROT</name>
<dbReference type="RefSeq" id="WP_062949084.1">
    <property type="nucleotide sequence ID" value="NZ_LPVY01000003.1"/>
</dbReference>
<dbReference type="InterPro" id="IPR004843">
    <property type="entry name" value="Calcineurin-like_PHP"/>
</dbReference>
<dbReference type="Pfam" id="PF00149">
    <property type="entry name" value="Metallophos"/>
    <property type="match status" value="1"/>
</dbReference>
<keyword evidence="4 6" id="KW-0547">Nucleotide-binding</keyword>
<feature type="signal peptide" evidence="6">
    <location>
        <begin position="1"/>
        <end position="24"/>
    </location>
</feature>
<dbReference type="SUPFAM" id="SSF56300">
    <property type="entry name" value="Metallo-dependent phosphatases"/>
    <property type="match status" value="1"/>
</dbReference>
<dbReference type="PRINTS" id="PR01607">
    <property type="entry name" value="APYRASEFAMLY"/>
</dbReference>
<dbReference type="InterPro" id="IPR008334">
    <property type="entry name" value="5'-Nucleotdase_C"/>
</dbReference>
<dbReference type="InterPro" id="IPR036907">
    <property type="entry name" value="5'-Nucleotdase_C_sf"/>
</dbReference>
<dbReference type="GO" id="GO:0009166">
    <property type="term" value="P:nucleotide catabolic process"/>
    <property type="evidence" value="ECO:0007669"/>
    <property type="project" value="InterPro"/>
</dbReference>
<comment type="similarity">
    <text evidence="1 6">Belongs to the 5'-nucleotidase family.</text>
</comment>
<evidence type="ECO:0000256" key="6">
    <source>
        <dbReference type="RuleBase" id="RU362119"/>
    </source>
</evidence>
<keyword evidence="3 6" id="KW-0732">Signal</keyword>
<gene>
    <name evidence="9" type="ORF">AUP42_12055</name>
</gene>
<dbReference type="InterPro" id="IPR029052">
    <property type="entry name" value="Metallo-depent_PP-like"/>
</dbReference>
<sequence length="531" mass="56348">MKRKIAGLLSACTMLTFGAGSALADYDLRILHTNDVHDRVESVTKYNNSCSAEDETEGKCFGGYARLATAIRENRAMGGNVLVLDGGDQFQGSLYYSTYKGKLTAELMAMAGYDAMTIGNHEFDDGPEVLAAFIKASKIPVLSANVKPLGGSGLEGFIKPDTIVEVGGEKIGLIGITTEETPDISSPGDHVSITDSEMALRYSVARLRLKGINKIIVMSHSGSYKDFELAKTVSGIDVIVGGHDNQLFSNTNEKANYPYPVVETAPDGKPVLVVQAYAYSRYLGALEVTFDDDGVAKAWSGEPITLDSNIKPADDVLAKIAEVSGSVDAVRTIEVGSFTIAADGSRETCRAMECSMGSLIADAMLWKAGEGYQIAIQNGGGVRASIDEGTVTMGEVLTVLPFQNALATFKLSGADVIASLEHGVSMVSEGKGQFPQVSGLKFDLDLNAPVGARVSNVMVNEGGTFAPIDPAKTYGVVSNDFMRNGGDGYALFRDNATDVYDFGPNLEQAVAEYIGMNSPMTPATSDRIMIK</sequence>
<dbReference type="AlphaFoldDB" id="A0A154LAF9"/>
<dbReference type="OrthoDB" id="5469761at2"/>
<dbReference type="Proteomes" id="UP000076335">
    <property type="component" value="Unassembled WGS sequence"/>
</dbReference>
<dbReference type="InterPro" id="IPR006146">
    <property type="entry name" value="5'-Nucleotdase_CS"/>
</dbReference>
<evidence type="ECO:0000313" key="10">
    <source>
        <dbReference type="Proteomes" id="UP000076335"/>
    </source>
</evidence>
<evidence type="ECO:0000313" key="9">
    <source>
        <dbReference type="EMBL" id="KZB68185.1"/>
    </source>
</evidence>
<dbReference type="PROSITE" id="PS00786">
    <property type="entry name" value="5_NUCLEOTIDASE_2"/>
    <property type="match status" value="1"/>
</dbReference>
<evidence type="ECO:0000256" key="5">
    <source>
        <dbReference type="ARBA" id="ARBA00022801"/>
    </source>
</evidence>
<dbReference type="CDD" id="cd07409">
    <property type="entry name" value="MPP_CD73_N"/>
    <property type="match status" value="1"/>
</dbReference>
<dbReference type="Pfam" id="PF02872">
    <property type="entry name" value="5_nucleotid_C"/>
    <property type="match status" value="1"/>
</dbReference>
<comment type="caution">
    <text evidence="9">The sequence shown here is derived from an EMBL/GenBank/DDBJ whole genome shotgun (WGS) entry which is preliminary data.</text>
</comment>
<evidence type="ECO:0000259" key="8">
    <source>
        <dbReference type="Pfam" id="PF02872"/>
    </source>
</evidence>
<keyword evidence="5 6" id="KW-0378">Hydrolase</keyword>
<feature type="domain" description="5'-Nucleotidase C-terminal" evidence="8">
    <location>
        <begin position="340"/>
        <end position="492"/>
    </location>
</feature>
<accession>A0A154LAF9</accession>
<evidence type="ECO:0000259" key="7">
    <source>
        <dbReference type="Pfam" id="PF00149"/>
    </source>
</evidence>
<keyword evidence="2" id="KW-0479">Metal-binding</keyword>
<evidence type="ECO:0000256" key="4">
    <source>
        <dbReference type="ARBA" id="ARBA00022741"/>
    </source>
</evidence>
<dbReference type="PANTHER" id="PTHR11575:SF24">
    <property type="entry name" value="5'-NUCLEOTIDASE"/>
    <property type="match status" value="1"/>
</dbReference>
<reference evidence="9 10" key="1">
    <citation type="submission" date="2015-12" db="EMBL/GenBank/DDBJ databases">
        <title>Genome sequence of Thalassospira lucentensis MCCC 1A02072.</title>
        <authorList>
            <person name="Lu L."/>
            <person name="Lai Q."/>
            <person name="Shao Z."/>
            <person name="Qian P."/>
        </authorList>
    </citation>
    <scope>NUCLEOTIDE SEQUENCE [LARGE SCALE GENOMIC DNA]</scope>
    <source>
        <strain evidence="9 10">MCCC 1A02072</strain>
    </source>
</reference>
<dbReference type="FunFam" id="3.60.21.10:FF:000020">
    <property type="entry name" value="NT5E isoform 4"/>
    <property type="match status" value="1"/>
</dbReference>
<dbReference type="GO" id="GO:0000166">
    <property type="term" value="F:nucleotide binding"/>
    <property type="evidence" value="ECO:0007669"/>
    <property type="project" value="UniProtKB-KW"/>
</dbReference>
<dbReference type="PANTHER" id="PTHR11575">
    <property type="entry name" value="5'-NUCLEOTIDASE-RELATED"/>
    <property type="match status" value="1"/>
</dbReference>
<dbReference type="InterPro" id="IPR006179">
    <property type="entry name" value="5_nucleotidase/apyrase"/>
</dbReference>
<organism evidence="9 10">
    <name type="scientific">Thalassospira lucentensis</name>
    <dbReference type="NCBI Taxonomy" id="168935"/>
    <lineage>
        <taxon>Bacteria</taxon>
        <taxon>Pseudomonadati</taxon>
        <taxon>Pseudomonadota</taxon>
        <taxon>Alphaproteobacteria</taxon>
        <taxon>Rhodospirillales</taxon>
        <taxon>Thalassospiraceae</taxon>
        <taxon>Thalassospira</taxon>
    </lineage>
</organism>
<dbReference type="EMBL" id="LPVY01000003">
    <property type="protein sequence ID" value="KZB68185.1"/>
    <property type="molecule type" value="Genomic_DNA"/>
</dbReference>
<protein>
    <submittedName>
        <fullName evidence="9">Multifunctional 2',3'-cyclic-nucleotide 2'-phosphodiesterase/5'-nucleotidase/3'-nucleotidase</fullName>
    </submittedName>
</protein>
<feature type="domain" description="Calcineurin-like phosphoesterase" evidence="7">
    <location>
        <begin position="28"/>
        <end position="244"/>
    </location>
</feature>
<dbReference type="GO" id="GO:0046872">
    <property type="term" value="F:metal ion binding"/>
    <property type="evidence" value="ECO:0007669"/>
    <property type="project" value="UniProtKB-KW"/>
</dbReference>
<dbReference type="SUPFAM" id="SSF55816">
    <property type="entry name" value="5'-nucleotidase (syn. UDP-sugar hydrolase), C-terminal domain"/>
    <property type="match status" value="1"/>
</dbReference>
<evidence type="ECO:0000256" key="2">
    <source>
        <dbReference type="ARBA" id="ARBA00022723"/>
    </source>
</evidence>
<proteinExistence type="inferred from homology"/>
<dbReference type="Gene3D" id="3.90.780.10">
    <property type="entry name" value="5'-Nucleotidase, C-terminal domain"/>
    <property type="match status" value="1"/>
</dbReference>
<evidence type="ECO:0000256" key="1">
    <source>
        <dbReference type="ARBA" id="ARBA00006654"/>
    </source>
</evidence>
<dbReference type="Gene3D" id="3.60.21.10">
    <property type="match status" value="1"/>
</dbReference>
<dbReference type="GO" id="GO:0016788">
    <property type="term" value="F:hydrolase activity, acting on ester bonds"/>
    <property type="evidence" value="ECO:0007669"/>
    <property type="project" value="InterPro"/>
</dbReference>
<feature type="chain" id="PRO_5007359285" evidence="6">
    <location>
        <begin position="25"/>
        <end position="531"/>
    </location>
</feature>